<accession>A0AAV9ZLE8</accession>
<dbReference type="InterPro" id="IPR001375">
    <property type="entry name" value="Peptidase_S9_cat"/>
</dbReference>
<dbReference type="InterPro" id="IPR029058">
    <property type="entry name" value="AB_hydrolase_fold"/>
</dbReference>
<dbReference type="Proteomes" id="UP001362999">
    <property type="component" value="Unassembled WGS sequence"/>
</dbReference>
<dbReference type="GO" id="GO:0006508">
    <property type="term" value="P:proteolysis"/>
    <property type="evidence" value="ECO:0007669"/>
    <property type="project" value="InterPro"/>
</dbReference>
<dbReference type="SUPFAM" id="SSF69322">
    <property type="entry name" value="Tricorn protease domain 2"/>
    <property type="match status" value="1"/>
</dbReference>
<dbReference type="Gene3D" id="3.40.50.1820">
    <property type="entry name" value="alpha/beta hydrolase"/>
    <property type="match status" value="1"/>
</dbReference>
<protein>
    <submittedName>
        <fullName evidence="2">Alpha/beta-hydrolase</fullName>
    </submittedName>
</protein>
<dbReference type="InterPro" id="IPR050585">
    <property type="entry name" value="Xaa-Pro_dipeptidyl-ppase/CocE"/>
</dbReference>
<dbReference type="SUPFAM" id="SSF53474">
    <property type="entry name" value="alpha/beta-Hydrolases"/>
    <property type="match status" value="1"/>
</dbReference>
<dbReference type="EMBL" id="JAWWNJ010000133">
    <property type="protein sequence ID" value="KAK6984999.1"/>
    <property type="molecule type" value="Genomic_DNA"/>
</dbReference>
<evidence type="ECO:0000313" key="2">
    <source>
        <dbReference type="EMBL" id="KAK6984999.1"/>
    </source>
</evidence>
<dbReference type="AlphaFoldDB" id="A0AAV9ZLE8"/>
<comment type="caution">
    <text evidence="2">The sequence shown here is derived from an EMBL/GenBank/DDBJ whole genome shotgun (WGS) entry which is preliminary data.</text>
</comment>
<organism evidence="2 3">
    <name type="scientific">Favolaschia claudopus</name>
    <dbReference type="NCBI Taxonomy" id="2862362"/>
    <lineage>
        <taxon>Eukaryota</taxon>
        <taxon>Fungi</taxon>
        <taxon>Dikarya</taxon>
        <taxon>Basidiomycota</taxon>
        <taxon>Agaricomycotina</taxon>
        <taxon>Agaricomycetes</taxon>
        <taxon>Agaricomycetidae</taxon>
        <taxon>Agaricales</taxon>
        <taxon>Marasmiineae</taxon>
        <taxon>Mycenaceae</taxon>
        <taxon>Favolaschia</taxon>
    </lineage>
</organism>
<gene>
    <name evidence="2" type="ORF">R3P38DRAFT_3409870</name>
</gene>
<dbReference type="PANTHER" id="PTHR43056">
    <property type="entry name" value="PEPTIDASE S9 PROLYL OLIGOPEPTIDASE"/>
    <property type="match status" value="1"/>
</dbReference>
<dbReference type="GO" id="GO:0008236">
    <property type="term" value="F:serine-type peptidase activity"/>
    <property type="evidence" value="ECO:0007669"/>
    <property type="project" value="InterPro"/>
</dbReference>
<evidence type="ECO:0000259" key="1">
    <source>
        <dbReference type="Pfam" id="PF00326"/>
    </source>
</evidence>
<reference evidence="2 3" key="1">
    <citation type="journal article" date="2024" name="J Genomics">
        <title>Draft genome sequencing and assembly of Favolaschia claudopus CIRM-BRFM 2984 isolated from oak limbs.</title>
        <authorList>
            <person name="Navarro D."/>
            <person name="Drula E."/>
            <person name="Chaduli D."/>
            <person name="Cazenave R."/>
            <person name="Ahrendt S."/>
            <person name="Wang J."/>
            <person name="Lipzen A."/>
            <person name="Daum C."/>
            <person name="Barry K."/>
            <person name="Grigoriev I.V."/>
            <person name="Favel A."/>
            <person name="Rosso M.N."/>
            <person name="Martin F."/>
        </authorList>
    </citation>
    <scope>NUCLEOTIDE SEQUENCE [LARGE SCALE GENOMIC DNA]</scope>
    <source>
        <strain evidence="2 3">CIRM-BRFM 2984</strain>
    </source>
</reference>
<name>A0AAV9ZLE8_9AGAR</name>
<sequence>MQYKPRVEQYGLWSSPVTPETVSSQAVTYEDLTIDTTNESVYHVERRLVEGRSVLVETYQKKDCIQTGYNCRSVVHAYGGAPVVARNNAVFFTNVPDFRIYKIEKEHLTGITPNKPQFRFANLTIHPTHPNLMVAIREDYTNPDPAHVVDTVVSVNTDTGVSTVVCQGWDFYANPVFNPGGTKLAWLRWNHPDMPFRSTQLVVGDVHISAKNELSITDETVIAGDPGVSIAQQALWVNDTELTFLHDISGFIQPWIHFVGGETRPILKQPILADLAEPMWSLGMSSYAVLNTDHLLCTITKNGFASLIVLCISSGTFEEVPSPYVDLKYMKRVRANQVVFVASQIDCGEQIIRMTLENKNPIFHVLASSSKTPVSDGFAPRPEPLVLGDSMGRDIYALFFPPTHPQFAGPQDEKPPCVIRFHPGPTSRTSPAFSWDRVLYTSRGWAWLDVMYSGSSGYGRQYMERLDGQGGELDVQDCVQATRQTAAKGLIDGNRVVLTGAGGPSVLMSVINFPDFYAAACSQFSVCDIAELYRKSPKLQLFYSSLLLGGTPEEVPQVYKARSPLFHAGKIKSPILLAHGAQDPVIPVWQTDAIAREIEEGGGQVEYLRFEDEGHGVRRAENLRLLQERQLAFFENTFGFRSPSKEL</sequence>
<evidence type="ECO:0000313" key="3">
    <source>
        <dbReference type="Proteomes" id="UP001362999"/>
    </source>
</evidence>
<dbReference type="Pfam" id="PF00326">
    <property type="entry name" value="Peptidase_S9"/>
    <property type="match status" value="1"/>
</dbReference>
<keyword evidence="3" id="KW-1185">Reference proteome</keyword>
<dbReference type="PANTHER" id="PTHR43056:SF5">
    <property type="entry name" value="PEPTIDASE S9 PROLYL OLIGOPEPTIDASE CATALYTIC DOMAIN-CONTAINING PROTEIN"/>
    <property type="match status" value="1"/>
</dbReference>
<feature type="domain" description="Peptidase S9 prolyl oligopeptidase catalytic" evidence="1">
    <location>
        <begin position="432"/>
        <end position="639"/>
    </location>
</feature>
<proteinExistence type="predicted"/>